<comment type="catalytic activity">
    <reaction evidence="11">
        <text>More restricted specificity than pepsin A, but shows preferential cleavage at Tyr-|-Xaa bonds. High activity on hemoglobin.</text>
        <dbReference type="EC" id="3.4.23.3"/>
    </reaction>
</comment>
<evidence type="ECO:0000256" key="13">
    <source>
        <dbReference type="ARBA" id="ARBA00023796"/>
    </source>
</evidence>
<evidence type="ECO:0000256" key="11">
    <source>
        <dbReference type="ARBA" id="ARBA00023733"/>
    </source>
</evidence>
<evidence type="ECO:0000313" key="18">
    <source>
        <dbReference type="EMBL" id="VTJ53320.1"/>
    </source>
</evidence>
<sequence>MKTMRQTMREKGLLGDFLRTHKYDLAQKYRFSDFSVLYEPMTYMDAAYFGEISIGTPPQNFLVLFDTGSSNLWVPSVYCQSQACSECWAGQGGPLGRAGHWHVQGCRQGRGGPLPRLVSGWTPSSLPSTSPPPVHSAPPSPAHRAVLLLPSGRCPLCASPSTLLSTSFSLSVSRDWPQLDVVPVLESFRETEDLQFLNAALIHSKTFRLDCGHLCPPWAHPMPPPHPTMPSSWVN</sequence>
<dbReference type="AlphaFoldDB" id="A0A5E4A885"/>
<keyword evidence="8" id="KW-0378">Hydrolase</keyword>
<evidence type="ECO:0000256" key="12">
    <source>
        <dbReference type="ARBA" id="ARBA00023749"/>
    </source>
</evidence>
<comment type="function">
    <text evidence="12">Hydrolyzes a variety of proteins.</text>
</comment>
<evidence type="ECO:0000256" key="7">
    <source>
        <dbReference type="ARBA" id="ARBA00022757"/>
    </source>
</evidence>
<dbReference type="Pfam" id="PF00026">
    <property type="entry name" value="Asp"/>
    <property type="match status" value="1"/>
</dbReference>
<dbReference type="PANTHER" id="PTHR47966:SF72">
    <property type="entry name" value="GASTRICSIN"/>
    <property type="match status" value="1"/>
</dbReference>
<dbReference type="PROSITE" id="PS00141">
    <property type="entry name" value="ASP_PROTEASE"/>
    <property type="match status" value="1"/>
</dbReference>
<dbReference type="GO" id="GO:0007586">
    <property type="term" value="P:digestion"/>
    <property type="evidence" value="ECO:0007669"/>
    <property type="project" value="UniProtKB-KW"/>
</dbReference>
<dbReference type="Proteomes" id="UP000335636">
    <property type="component" value="Unassembled WGS sequence"/>
</dbReference>
<evidence type="ECO:0000256" key="4">
    <source>
        <dbReference type="ARBA" id="ARBA00022670"/>
    </source>
</evidence>
<evidence type="ECO:0000256" key="14">
    <source>
        <dbReference type="ARBA" id="ARBA00023821"/>
    </source>
</evidence>
<dbReference type="Gene3D" id="2.40.70.10">
    <property type="entry name" value="Acid Proteases"/>
    <property type="match status" value="1"/>
</dbReference>
<dbReference type="PANTHER" id="PTHR47966">
    <property type="entry name" value="BETA-SITE APP-CLEAVING ENZYME, ISOFORM A-RELATED"/>
    <property type="match status" value="1"/>
</dbReference>
<dbReference type="GO" id="GO:0005615">
    <property type="term" value="C:extracellular space"/>
    <property type="evidence" value="ECO:0007669"/>
    <property type="project" value="TreeGrafter"/>
</dbReference>
<accession>A0A5E4A885</accession>
<keyword evidence="7" id="KW-0222">Digestion</keyword>
<keyword evidence="9" id="KW-0865">Zymogen</keyword>
<dbReference type="InterPro" id="IPR012848">
    <property type="entry name" value="Aspartic_peptidase_N"/>
</dbReference>
<keyword evidence="10" id="KW-1015">Disulfide bond</keyword>
<dbReference type="GO" id="GO:0006508">
    <property type="term" value="P:proteolysis"/>
    <property type="evidence" value="ECO:0007669"/>
    <property type="project" value="UniProtKB-KW"/>
</dbReference>
<dbReference type="EC" id="3.4.23.3" evidence="13"/>
<evidence type="ECO:0000256" key="1">
    <source>
        <dbReference type="ARBA" id="ARBA00004613"/>
    </source>
</evidence>
<dbReference type="SUPFAM" id="SSF50630">
    <property type="entry name" value="Acid proteases"/>
    <property type="match status" value="1"/>
</dbReference>
<dbReference type="InterPro" id="IPR001969">
    <property type="entry name" value="Aspartic_peptidase_AS"/>
</dbReference>
<keyword evidence="19" id="KW-1185">Reference proteome</keyword>
<evidence type="ECO:0000256" key="10">
    <source>
        <dbReference type="ARBA" id="ARBA00023157"/>
    </source>
</evidence>
<comment type="similarity">
    <text evidence="2">Belongs to the peptidase A1 family.</text>
</comment>
<dbReference type="EMBL" id="CABDUW010000027">
    <property type="protein sequence ID" value="VTJ53320.1"/>
    <property type="molecule type" value="Genomic_DNA"/>
</dbReference>
<dbReference type="InterPro" id="IPR001461">
    <property type="entry name" value="Aspartic_peptidase_A1"/>
</dbReference>
<protein>
    <recommendedName>
        <fullName evidence="14">Gastricsin</fullName>
        <ecNumber evidence="13">3.4.23.3</ecNumber>
    </recommendedName>
    <alternativeName>
        <fullName evidence="15">Pepsinogen C</fullName>
    </alternativeName>
</protein>
<proteinExistence type="inferred from homology"/>
<comment type="subcellular location">
    <subcellularLocation>
        <location evidence="1">Secreted</location>
    </subcellularLocation>
</comment>
<dbReference type="InterPro" id="IPR033121">
    <property type="entry name" value="PEPTIDASE_A1"/>
</dbReference>
<evidence type="ECO:0000256" key="3">
    <source>
        <dbReference type="ARBA" id="ARBA00022525"/>
    </source>
</evidence>
<evidence type="ECO:0000256" key="16">
    <source>
        <dbReference type="SAM" id="MobiDB-lite"/>
    </source>
</evidence>
<keyword evidence="4" id="KW-0645">Protease</keyword>
<reference evidence="18" key="1">
    <citation type="submission" date="2019-04" db="EMBL/GenBank/DDBJ databases">
        <authorList>
            <person name="Alioto T."/>
            <person name="Alioto T."/>
        </authorList>
    </citation>
    <scope>NUCLEOTIDE SEQUENCE [LARGE SCALE GENOMIC DNA]</scope>
</reference>
<dbReference type="GO" id="GO:0004190">
    <property type="term" value="F:aspartic-type endopeptidase activity"/>
    <property type="evidence" value="ECO:0007669"/>
    <property type="project" value="UniProtKB-KW"/>
</dbReference>
<gene>
    <name evidence="18" type="ORF">MONAX_5E001877</name>
</gene>
<evidence type="ECO:0000259" key="17">
    <source>
        <dbReference type="PROSITE" id="PS51767"/>
    </source>
</evidence>
<dbReference type="Pfam" id="PF07966">
    <property type="entry name" value="A1_Propeptide"/>
    <property type="match status" value="1"/>
</dbReference>
<feature type="region of interest" description="Disordered" evidence="16">
    <location>
        <begin position="121"/>
        <end position="140"/>
    </location>
</feature>
<keyword evidence="5" id="KW-0732">Signal</keyword>
<dbReference type="InterPro" id="IPR021109">
    <property type="entry name" value="Peptidase_aspartic_dom_sf"/>
</dbReference>
<feature type="compositionally biased region" description="Pro residues" evidence="16">
    <location>
        <begin position="129"/>
        <end position="140"/>
    </location>
</feature>
<evidence type="ECO:0000256" key="15">
    <source>
        <dbReference type="ARBA" id="ARBA00033248"/>
    </source>
</evidence>
<evidence type="ECO:0000256" key="2">
    <source>
        <dbReference type="ARBA" id="ARBA00007447"/>
    </source>
</evidence>
<evidence type="ECO:0000256" key="5">
    <source>
        <dbReference type="ARBA" id="ARBA00022729"/>
    </source>
</evidence>
<keyword evidence="6" id="KW-0064">Aspartyl protease</keyword>
<feature type="domain" description="Peptidase A1" evidence="17">
    <location>
        <begin position="48"/>
        <end position="235"/>
    </location>
</feature>
<keyword evidence="3" id="KW-0964">Secreted</keyword>
<evidence type="ECO:0000256" key="8">
    <source>
        <dbReference type="ARBA" id="ARBA00022801"/>
    </source>
</evidence>
<evidence type="ECO:0000256" key="9">
    <source>
        <dbReference type="ARBA" id="ARBA00023145"/>
    </source>
</evidence>
<evidence type="ECO:0000256" key="6">
    <source>
        <dbReference type="ARBA" id="ARBA00022750"/>
    </source>
</evidence>
<evidence type="ECO:0000313" key="19">
    <source>
        <dbReference type="Proteomes" id="UP000335636"/>
    </source>
</evidence>
<dbReference type="Gene3D" id="6.10.140.60">
    <property type="match status" value="1"/>
</dbReference>
<organism evidence="18 19">
    <name type="scientific">Marmota monax</name>
    <name type="common">Woodchuck</name>
    <dbReference type="NCBI Taxonomy" id="9995"/>
    <lineage>
        <taxon>Eukaryota</taxon>
        <taxon>Metazoa</taxon>
        <taxon>Chordata</taxon>
        <taxon>Craniata</taxon>
        <taxon>Vertebrata</taxon>
        <taxon>Euteleostomi</taxon>
        <taxon>Mammalia</taxon>
        <taxon>Eutheria</taxon>
        <taxon>Euarchontoglires</taxon>
        <taxon>Glires</taxon>
        <taxon>Rodentia</taxon>
        <taxon>Sciuromorpha</taxon>
        <taxon>Sciuridae</taxon>
        <taxon>Xerinae</taxon>
        <taxon>Marmotini</taxon>
        <taxon>Marmota</taxon>
    </lineage>
</organism>
<name>A0A5E4A885_MARMO</name>
<dbReference type="PROSITE" id="PS51767">
    <property type="entry name" value="PEPTIDASE_A1"/>
    <property type="match status" value="1"/>
</dbReference>
<comment type="caution">
    <text evidence="18">The sequence shown here is derived from an EMBL/GenBank/DDBJ whole genome shotgun (WGS) entry which is preliminary data.</text>
</comment>